<evidence type="ECO:0000313" key="2">
    <source>
        <dbReference type="EMBL" id="QGQ22012.1"/>
    </source>
</evidence>
<keyword evidence="3" id="KW-1185">Reference proteome</keyword>
<evidence type="ECO:0000259" key="1">
    <source>
        <dbReference type="Pfam" id="PF13649"/>
    </source>
</evidence>
<dbReference type="GO" id="GO:0008168">
    <property type="term" value="F:methyltransferase activity"/>
    <property type="evidence" value="ECO:0007669"/>
    <property type="project" value="UniProtKB-KW"/>
</dbReference>
<proteinExistence type="predicted"/>
<name>A0A6I6A8W8_9PLAN</name>
<dbReference type="Gene3D" id="3.40.50.150">
    <property type="entry name" value="Vaccinia Virus protein VP39"/>
    <property type="match status" value="1"/>
</dbReference>
<keyword evidence="2" id="KW-0808">Transferase</keyword>
<dbReference type="KEGG" id="gim:F1728_04585"/>
<protein>
    <submittedName>
        <fullName evidence="2">Methyltransferase domain-containing protein</fullName>
    </submittedName>
</protein>
<evidence type="ECO:0000313" key="3">
    <source>
        <dbReference type="Proteomes" id="UP000427281"/>
    </source>
</evidence>
<dbReference type="EMBL" id="CP043930">
    <property type="protein sequence ID" value="QGQ22012.1"/>
    <property type="molecule type" value="Genomic_DNA"/>
</dbReference>
<dbReference type="Proteomes" id="UP000427281">
    <property type="component" value="Chromosome"/>
</dbReference>
<keyword evidence="2" id="KW-0489">Methyltransferase</keyword>
<organism evidence="2 3">
    <name type="scientific">Gimesia benthica</name>
    <dbReference type="NCBI Taxonomy" id="2608982"/>
    <lineage>
        <taxon>Bacteria</taxon>
        <taxon>Pseudomonadati</taxon>
        <taxon>Planctomycetota</taxon>
        <taxon>Planctomycetia</taxon>
        <taxon>Planctomycetales</taxon>
        <taxon>Planctomycetaceae</taxon>
        <taxon>Gimesia</taxon>
    </lineage>
</organism>
<reference evidence="2 3" key="1">
    <citation type="submission" date="2019-09" db="EMBL/GenBank/DDBJ databases">
        <title>Gimesia benthica sp. nov., a novel bacterium isolated from deep-sea water of the Northwest Indian Ocean.</title>
        <authorList>
            <person name="Dai X."/>
        </authorList>
    </citation>
    <scope>NUCLEOTIDE SEQUENCE [LARGE SCALE GENOMIC DNA]</scope>
    <source>
        <strain evidence="2 3">E7</strain>
    </source>
</reference>
<dbReference type="SUPFAM" id="SSF53335">
    <property type="entry name" value="S-adenosyl-L-methionine-dependent methyltransferases"/>
    <property type="match status" value="1"/>
</dbReference>
<dbReference type="InterPro" id="IPR029063">
    <property type="entry name" value="SAM-dependent_MTases_sf"/>
</dbReference>
<accession>A0A6I6A8W8</accession>
<dbReference type="RefSeq" id="WP_155363103.1">
    <property type="nucleotide sequence ID" value="NZ_CP043930.1"/>
</dbReference>
<feature type="domain" description="Methyltransferase" evidence="1">
    <location>
        <begin position="58"/>
        <end position="157"/>
    </location>
</feature>
<dbReference type="Pfam" id="PF13649">
    <property type="entry name" value="Methyltransf_25"/>
    <property type="match status" value="1"/>
</dbReference>
<dbReference type="CDD" id="cd02440">
    <property type="entry name" value="AdoMet_MTases"/>
    <property type="match status" value="1"/>
</dbReference>
<dbReference type="AlphaFoldDB" id="A0A6I6A8W8"/>
<sequence>MDNSRSFIEADSPRPSILPCFLRGFLENPLRVASFLPSSIYLQRKLSSLECLQAAQVVVELGPGTGETTRALLNQLPQQSILLCIEVVNEFVNQVRRLTDSRLIVEKGSALNLREILKHYQLASPDVIVSGVPFSVMSPEEGHSLIESIYDTLAPGGSFVTYQFRSRVCDLAFEYFGQPKHRSVVLWNLPPLEIFVWQKNSTHGSVLRNHSDFDFDFDFDFDAT</sequence>
<dbReference type="InterPro" id="IPR041698">
    <property type="entry name" value="Methyltransf_25"/>
</dbReference>
<dbReference type="GO" id="GO:0032259">
    <property type="term" value="P:methylation"/>
    <property type="evidence" value="ECO:0007669"/>
    <property type="project" value="UniProtKB-KW"/>
</dbReference>
<gene>
    <name evidence="2" type="ORF">F1728_04585</name>
</gene>